<organism evidence="4 5">
    <name type="scientific">Pseudoxanthomonas dokdonensis</name>
    <dbReference type="NCBI Taxonomy" id="344882"/>
    <lineage>
        <taxon>Bacteria</taxon>
        <taxon>Pseudomonadati</taxon>
        <taxon>Pseudomonadota</taxon>
        <taxon>Gammaproteobacteria</taxon>
        <taxon>Lysobacterales</taxon>
        <taxon>Lysobacteraceae</taxon>
        <taxon>Pseudoxanthomonas</taxon>
    </lineage>
</organism>
<dbReference type="SUPFAM" id="SSF69322">
    <property type="entry name" value="Tricorn protease domain 2"/>
    <property type="match status" value="1"/>
</dbReference>
<comment type="caution">
    <text evidence="4">The sequence shown here is derived from an EMBL/GenBank/DDBJ whole genome shotgun (WGS) entry which is preliminary data.</text>
</comment>
<dbReference type="Pfam" id="PF05567">
    <property type="entry name" value="T4P_PilY1"/>
    <property type="match status" value="1"/>
</dbReference>
<reference evidence="4 5" key="1">
    <citation type="submission" date="2015-05" db="EMBL/GenBank/DDBJ databases">
        <title>Genome sequencing and analysis of members of genus Stenotrophomonas.</title>
        <authorList>
            <person name="Patil P.P."/>
            <person name="Midha S."/>
            <person name="Patil P.B."/>
        </authorList>
    </citation>
    <scope>NUCLEOTIDE SEQUENCE [LARGE SCALE GENOMIC DNA]</scope>
    <source>
        <strain evidence="4 5">DSM 21858</strain>
    </source>
</reference>
<name>A0A0R0CVD6_9GAMM</name>
<dbReference type="Gene3D" id="2.130.10.10">
    <property type="entry name" value="YVTN repeat-like/Quinoprotein amine dehydrogenase"/>
    <property type="match status" value="1"/>
</dbReference>
<dbReference type="GO" id="GO:0046872">
    <property type="term" value="F:metal ion binding"/>
    <property type="evidence" value="ECO:0007669"/>
    <property type="project" value="UniProtKB-KW"/>
</dbReference>
<proteinExistence type="predicted"/>
<dbReference type="STRING" id="344882.ABB29_12210"/>
<evidence type="ECO:0000256" key="1">
    <source>
        <dbReference type="ARBA" id="ARBA00022723"/>
    </source>
</evidence>
<dbReference type="AlphaFoldDB" id="A0A0R0CVD6"/>
<evidence type="ECO:0000313" key="5">
    <source>
        <dbReference type="Proteomes" id="UP000052052"/>
    </source>
</evidence>
<gene>
    <name evidence="4" type="ORF">ABB29_12210</name>
</gene>
<protein>
    <submittedName>
        <fullName evidence="4">Pilus assembly protein</fullName>
    </submittedName>
</protein>
<dbReference type="PATRIC" id="fig|344882.3.peg.814"/>
<evidence type="ECO:0000313" key="4">
    <source>
        <dbReference type="EMBL" id="KRG69251.1"/>
    </source>
</evidence>
<evidence type="ECO:0000256" key="2">
    <source>
        <dbReference type="ARBA" id="ARBA00022837"/>
    </source>
</evidence>
<keyword evidence="2" id="KW-0106">Calcium</keyword>
<keyword evidence="1" id="KW-0479">Metal-binding</keyword>
<sequence>MHYWKRDLRTDLSNIVPTTSADPAFWQHMVTFGLAIGLSGTADQKSVQGVLANGNASVNGVAGWPQPTGDQNTTIDDLLHASVNGHGTFVAASDPMAFTNGLKAALAAITERTGSFSNVAANSASLDTGAKLFQANYISGVWSGDVLAYNKQNNSNNFETTAAWRASAGIPATNRKVLTSNSGTGAVFPTSAQVTALDRNGTNDQFKVTGANNAAYIAGDGSLEVRNGGVLRNRSSVLGDIVTSSPFYVRDTNTLYVGANDGMLHAINADNGAELFAYVPRGIDLGRLSTLSRPDYAHQFFVDGPIVVSTRNQTAGINILVGALGKGGKGLFALNVTTPGSVSASNVLRWEALETPNNNMGLVQGRPLIAKLNGGTTALIVPNGINSTTGHAVLLVYNLLTGALIREIDTGVGSSVTDDPNSNGLTGAVGWDRDGNGTIDSIYGGDMLGNMWKFDISSATSANWGVANSGAPLFVAVGPDGTTRQPITGGPTVSLHPSTYKTWVFFGTGRFMTTGDVSNRSVQSLYGFIDSGATVAKTDLTARSVVIAGTQDGKLVRSFEQNAPLPTNAKGWYINLLDPPTPPGTAQGERIVTPPQIDGSVLEVSSIIPTATACESDGRGYINAVDAFTGTSTAKPYFDVDGDGKFDQNDTLTPPGNTDGTPIGSVDLGVGMVTQGALFSGGGGGNGQICASGSAGTTGCVGKDEVRNVGRVSWREVIRN</sequence>
<dbReference type="InterPro" id="IPR015943">
    <property type="entry name" value="WD40/YVTN_repeat-like_dom_sf"/>
</dbReference>
<evidence type="ECO:0000259" key="3">
    <source>
        <dbReference type="Pfam" id="PF05567"/>
    </source>
</evidence>
<feature type="domain" description="PilY1 beta-propeller" evidence="3">
    <location>
        <begin position="253"/>
        <end position="533"/>
    </location>
</feature>
<accession>A0A0R0CVD6</accession>
<dbReference type="Proteomes" id="UP000052052">
    <property type="component" value="Unassembled WGS sequence"/>
</dbReference>
<dbReference type="EMBL" id="LDJL01000011">
    <property type="protein sequence ID" value="KRG69251.1"/>
    <property type="molecule type" value="Genomic_DNA"/>
</dbReference>
<dbReference type="InterPro" id="IPR008707">
    <property type="entry name" value="B-propeller_PilY1"/>
</dbReference>
<keyword evidence="5" id="KW-1185">Reference proteome</keyword>